<dbReference type="AlphaFoldDB" id="A0A9D1P1A0"/>
<dbReference type="Gene3D" id="3.40.50.2300">
    <property type="match status" value="1"/>
</dbReference>
<dbReference type="InterPro" id="IPR001867">
    <property type="entry name" value="OmpR/PhoB-type_DNA-bd"/>
</dbReference>
<dbReference type="SMART" id="SM00862">
    <property type="entry name" value="Trans_reg_C"/>
    <property type="match status" value="1"/>
</dbReference>
<keyword evidence="4" id="KW-0805">Transcription regulation</keyword>
<dbReference type="PANTHER" id="PTHR48111:SF40">
    <property type="entry name" value="PHOSPHATE REGULON TRANSCRIPTIONAL REGULATORY PROTEIN PHOB"/>
    <property type="match status" value="1"/>
</dbReference>
<dbReference type="GO" id="GO:0005829">
    <property type="term" value="C:cytosol"/>
    <property type="evidence" value="ECO:0007669"/>
    <property type="project" value="TreeGrafter"/>
</dbReference>
<name>A0A9D1P1A0_9FIRM</name>
<keyword evidence="2 8" id="KW-0597">Phosphoprotein</keyword>
<dbReference type="Proteomes" id="UP000886889">
    <property type="component" value="Unassembled WGS sequence"/>
</dbReference>
<proteinExistence type="predicted"/>
<dbReference type="PROSITE" id="PS51755">
    <property type="entry name" value="OMPR_PHOB"/>
    <property type="match status" value="1"/>
</dbReference>
<dbReference type="GO" id="GO:0032993">
    <property type="term" value="C:protein-DNA complex"/>
    <property type="evidence" value="ECO:0007669"/>
    <property type="project" value="TreeGrafter"/>
</dbReference>
<dbReference type="GO" id="GO:0006355">
    <property type="term" value="P:regulation of DNA-templated transcription"/>
    <property type="evidence" value="ECO:0007669"/>
    <property type="project" value="InterPro"/>
</dbReference>
<dbReference type="InterPro" id="IPR001789">
    <property type="entry name" value="Sig_transdc_resp-reg_receiver"/>
</dbReference>
<reference evidence="12" key="2">
    <citation type="journal article" date="2021" name="PeerJ">
        <title>Extensive microbial diversity within the chicken gut microbiome revealed by metagenomics and culture.</title>
        <authorList>
            <person name="Gilroy R."/>
            <person name="Ravi A."/>
            <person name="Getino M."/>
            <person name="Pursley I."/>
            <person name="Horton D.L."/>
            <person name="Alikhan N.F."/>
            <person name="Baker D."/>
            <person name="Gharbi K."/>
            <person name="Hall N."/>
            <person name="Watson M."/>
            <person name="Adriaenssens E.M."/>
            <person name="Foster-Nyarko E."/>
            <person name="Jarju S."/>
            <person name="Secka A."/>
            <person name="Antonio M."/>
            <person name="Oren A."/>
            <person name="Chaudhuri R.R."/>
            <person name="La Ragione R."/>
            <person name="Hildebrand F."/>
            <person name="Pallen M.J."/>
        </authorList>
    </citation>
    <scope>NUCLEOTIDE SEQUENCE</scope>
    <source>
        <strain evidence="12">ChiBcec6-7307</strain>
    </source>
</reference>
<dbReference type="SUPFAM" id="SSF52172">
    <property type="entry name" value="CheY-like"/>
    <property type="match status" value="1"/>
</dbReference>
<organism evidence="12 13">
    <name type="scientific">Candidatus Merdiplasma excrementigallinarum</name>
    <dbReference type="NCBI Taxonomy" id="2840864"/>
    <lineage>
        <taxon>Bacteria</taxon>
        <taxon>Bacillati</taxon>
        <taxon>Bacillota</taxon>
        <taxon>Clostridia</taxon>
        <taxon>Lachnospirales</taxon>
        <taxon>Lachnospiraceae</taxon>
        <taxon>Lachnospiraceae incertae sedis</taxon>
        <taxon>Candidatus Merdiplasma</taxon>
    </lineage>
</organism>
<comment type="caution">
    <text evidence="12">The sequence shown here is derived from an EMBL/GenBank/DDBJ whole genome shotgun (WGS) entry which is preliminary data.</text>
</comment>
<accession>A0A9D1P1A0</accession>
<dbReference type="CDD" id="cd00383">
    <property type="entry name" value="trans_reg_C"/>
    <property type="match status" value="1"/>
</dbReference>
<protein>
    <recommendedName>
        <fullName evidence="1">Stage 0 sporulation protein A homolog</fullName>
    </recommendedName>
</protein>
<reference evidence="12" key="1">
    <citation type="submission" date="2020-10" db="EMBL/GenBank/DDBJ databases">
        <authorList>
            <person name="Gilroy R."/>
        </authorList>
    </citation>
    <scope>NUCLEOTIDE SEQUENCE</scope>
    <source>
        <strain evidence="12">ChiBcec6-7307</strain>
    </source>
</reference>
<evidence type="ECO:0000313" key="12">
    <source>
        <dbReference type="EMBL" id="HIV23753.1"/>
    </source>
</evidence>
<dbReference type="InterPro" id="IPR036388">
    <property type="entry name" value="WH-like_DNA-bd_sf"/>
</dbReference>
<evidence type="ECO:0000256" key="6">
    <source>
        <dbReference type="ARBA" id="ARBA00023163"/>
    </source>
</evidence>
<feature type="modified residue" description="4-aspartylphosphate" evidence="8">
    <location>
        <position position="51"/>
    </location>
</feature>
<dbReference type="Gene3D" id="6.10.250.690">
    <property type="match status" value="1"/>
</dbReference>
<evidence type="ECO:0000313" key="13">
    <source>
        <dbReference type="Proteomes" id="UP000886889"/>
    </source>
</evidence>
<evidence type="ECO:0000256" key="9">
    <source>
        <dbReference type="PROSITE-ProRule" id="PRU01091"/>
    </source>
</evidence>
<evidence type="ECO:0000256" key="2">
    <source>
        <dbReference type="ARBA" id="ARBA00022553"/>
    </source>
</evidence>
<evidence type="ECO:0000256" key="1">
    <source>
        <dbReference type="ARBA" id="ARBA00018672"/>
    </source>
</evidence>
<dbReference type="SMART" id="SM00448">
    <property type="entry name" value="REC"/>
    <property type="match status" value="1"/>
</dbReference>
<dbReference type="GO" id="GO:0000156">
    <property type="term" value="F:phosphorelay response regulator activity"/>
    <property type="evidence" value="ECO:0007669"/>
    <property type="project" value="TreeGrafter"/>
</dbReference>
<evidence type="ECO:0000259" key="11">
    <source>
        <dbReference type="PROSITE" id="PS51755"/>
    </source>
</evidence>
<dbReference type="GO" id="GO:0000976">
    <property type="term" value="F:transcription cis-regulatory region binding"/>
    <property type="evidence" value="ECO:0007669"/>
    <property type="project" value="TreeGrafter"/>
</dbReference>
<evidence type="ECO:0000256" key="5">
    <source>
        <dbReference type="ARBA" id="ARBA00023125"/>
    </source>
</evidence>
<gene>
    <name evidence="12" type="ORF">IAC80_07405</name>
</gene>
<feature type="domain" description="OmpR/PhoB-type" evidence="11">
    <location>
        <begin position="128"/>
        <end position="228"/>
    </location>
</feature>
<evidence type="ECO:0000259" key="10">
    <source>
        <dbReference type="PROSITE" id="PS50110"/>
    </source>
</evidence>
<dbReference type="InterPro" id="IPR011006">
    <property type="entry name" value="CheY-like_superfamily"/>
</dbReference>
<dbReference type="PANTHER" id="PTHR48111">
    <property type="entry name" value="REGULATOR OF RPOS"/>
    <property type="match status" value="1"/>
</dbReference>
<dbReference type="InterPro" id="IPR016032">
    <property type="entry name" value="Sig_transdc_resp-reg_C-effctor"/>
</dbReference>
<evidence type="ECO:0000256" key="4">
    <source>
        <dbReference type="ARBA" id="ARBA00023015"/>
    </source>
</evidence>
<dbReference type="Gene3D" id="1.10.10.10">
    <property type="entry name" value="Winged helix-like DNA-binding domain superfamily/Winged helix DNA-binding domain"/>
    <property type="match status" value="1"/>
</dbReference>
<dbReference type="PROSITE" id="PS50110">
    <property type="entry name" value="RESPONSE_REGULATORY"/>
    <property type="match status" value="1"/>
</dbReference>
<keyword evidence="5 9" id="KW-0238">DNA-binding</keyword>
<dbReference type="Pfam" id="PF00072">
    <property type="entry name" value="Response_reg"/>
    <property type="match status" value="1"/>
</dbReference>
<evidence type="ECO:0000256" key="7">
    <source>
        <dbReference type="ARBA" id="ARBA00024867"/>
    </source>
</evidence>
<dbReference type="Pfam" id="PF00486">
    <property type="entry name" value="Trans_reg_C"/>
    <property type="match status" value="1"/>
</dbReference>
<evidence type="ECO:0000256" key="3">
    <source>
        <dbReference type="ARBA" id="ARBA00023012"/>
    </source>
</evidence>
<feature type="domain" description="Response regulatory" evidence="10">
    <location>
        <begin position="2"/>
        <end position="115"/>
    </location>
</feature>
<dbReference type="SUPFAM" id="SSF46894">
    <property type="entry name" value="C-terminal effector domain of the bipartite response regulators"/>
    <property type="match status" value="1"/>
</dbReference>
<evidence type="ECO:0000256" key="8">
    <source>
        <dbReference type="PROSITE-ProRule" id="PRU00169"/>
    </source>
</evidence>
<comment type="function">
    <text evidence="7">May play the central regulatory role in sporulation. It may be an element of the effector pathway responsible for the activation of sporulation genes in response to nutritional stress. Spo0A may act in concert with spo0H (a sigma factor) to control the expression of some genes that are critical to the sporulation process.</text>
</comment>
<keyword evidence="6" id="KW-0804">Transcription</keyword>
<keyword evidence="3" id="KW-0902">Two-component regulatory system</keyword>
<feature type="DNA-binding region" description="OmpR/PhoB-type" evidence="9">
    <location>
        <begin position="128"/>
        <end position="228"/>
    </location>
</feature>
<dbReference type="EMBL" id="DVOS01000060">
    <property type="protein sequence ID" value="HIV23753.1"/>
    <property type="molecule type" value="Genomic_DNA"/>
</dbReference>
<sequence>MLLYIGEDDLALAAGMKFTLEREEYEVETFGTCGALREAMGRRKPDLLLLDWNLPDGDGLELCRRIKEQEDIPALMITARDLEIDQVMCLEGGADDYIAKPFSLSVLKARIRALLRRSGGQSRSGEEGAVLRSGNLWLDIKRMRAFRGEEELDLSPTQLRLLQYFLENKNQVLLKEQILERVWDKDGMFVEENTLSVNVGRLRKKIGDDDPDCGRIKTIHGMGYLWEET</sequence>
<dbReference type="InterPro" id="IPR039420">
    <property type="entry name" value="WalR-like"/>
</dbReference>